<evidence type="ECO:0000256" key="1">
    <source>
        <dbReference type="ARBA" id="ARBA00004442"/>
    </source>
</evidence>
<dbReference type="CDD" id="cd07185">
    <property type="entry name" value="OmpA_C-like"/>
    <property type="match status" value="1"/>
</dbReference>
<dbReference type="Gene3D" id="3.30.1330.60">
    <property type="entry name" value="OmpA-like domain"/>
    <property type="match status" value="1"/>
</dbReference>
<evidence type="ECO:0000256" key="3">
    <source>
        <dbReference type="ARBA" id="ARBA00023237"/>
    </source>
</evidence>
<evidence type="ECO:0000256" key="4">
    <source>
        <dbReference type="PROSITE-ProRule" id="PRU00473"/>
    </source>
</evidence>
<dbReference type="InterPro" id="IPR050330">
    <property type="entry name" value="Bact_OuterMem_StrucFunc"/>
</dbReference>
<feature type="chain" id="PRO_5032743880" evidence="5">
    <location>
        <begin position="26"/>
        <end position="302"/>
    </location>
</feature>
<dbReference type="GO" id="GO:0009279">
    <property type="term" value="C:cell outer membrane"/>
    <property type="evidence" value="ECO:0007669"/>
    <property type="project" value="UniProtKB-SubCell"/>
</dbReference>
<proteinExistence type="predicted"/>
<dbReference type="PROSITE" id="PS51123">
    <property type="entry name" value="OMPA_2"/>
    <property type="match status" value="1"/>
</dbReference>
<protein>
    <submittedName>
        <fullName evidence="7">OmpA family protein</fullName>
    </submittedName>
</protein>
<gene>
    <name evidence="7" type="ORF">IDM36_10950</name>
</gene>
<dbReference type="InterPro" id="IPR036737">
    <property type="entry name" value="OmpA-like_sf"/>
</dbReference>
<feature type="signal peptide" evidence="5">
    <location>
        <begin position="1"/>
        <end position="25"/>
    </location>
</feature>
<name>A0A7T0E003_9ENTR</name>
<dbReference type="SUPFAM" id="SSF103088">
    <property type="entry name" value="OmpA-like"/>
    <property type="match status" value="1"/>
</dbReference>
<accession>A0A7T0E003</accession>
<organism evidence="7">
    <name type="scientific">Enterobacter mori</name>
    <dbReference type="NCBI Taxonomy" id="539813"/>
    <lineage>
        <taxon>Bacteria</taxon>
        <taxon>Pseudomonadati</taxon>
        <taxon>Pseudomonadota</taxon>
        <taxon>Gammaproteobacteria</taxon>
        <taxon>Enterobacterales</taxon>
        <taxon>Enterobacteriaceae</taxon>
        <taxon>Enterobacter</taxon>
    </lineage>
</organism>
<evidence type="ECO:0000259" key="6">
    <source>
        <dbReference type="PROSITE" id="PS51123"/>
    </source>
</evidence>
<dbReference type="InterPro" id="IPR022548">
    <property type="entry name" value="DUF2846"/>
</dbReference>
<evidence type="ECO:0000256" key="2">
    <source>
        <dbReference type="ARBA" id="ARBA00023136"/>
    </source>
</evidence>
<reference evidence="7" key="1">
    <citation type="submission" date="2020-09" db="EMBL/GenBank/DDBJ databases">
        <title>First Report of a novel Colistin-Resistant species of Enterobacter cloacae complex Producing MCR-5 isolated from hospital sewage water.</title>
        <authorList>
            <person name="Zhou K."/>
        </authorList>
    </citation>
    <scope>NUCLEOTIDE SEQUENCE [LARGE SCALE GENOMIC DNA]</scope>
    <source>
        <strain evidence="7">HSW1412</strain>
    </source>
</reference>
<dbReference type="PRINTS" id="PR01021">
    <property type="entry name" value="OMPADOMAIN"/>
</dbReference>
<evidence type="ECO:0000313" key="7">
    <source>
        <dbReference type="EMBL" id="QPK02581.1"/>
    </source>
</evidence>
<dbReference type="InterPro" id="IPR006665">
    <property type="entry name" value="OmpA-like"/>
</dbReference>
<keyword evidence="5" id="KW-0732">Signal</keyword>
<dbReference type="Pfam" id="PF11008">
    <property type="entry name" value="DUF2846"/>
    <property type="match status" value="1"/>
</dbReference>
<dbReference type="AlphaFoldDB" id="A0A7T0E003"/>
<dbReference type="PANTHER" id="PTHR30329:SF21">
    <property type="entry name" value="LIPOPROTEIN YIAD-RELATED"/>
    <property type="match status" value="1"/>
</dbReference>
<keyword evidence="3" id="KW-0998">Cell outer membrane</keyword>
<keyword evidence="2 4" id="KW-0472">Membrane</keyword>
<feature type="domain" description="OmpA-like" evidence="6">
    <location>
        <begin position="165"/>
        <end position="294"/>
    </location>
</feature>
<dbReference type="Pfam" id="PF00691">
    <property type="entry name" value="OmpA"/>
    <property type="match status" value="1"/>
</dbReference>
<comment type="subcellular location">
    <subcellularLocation>
        <location evidence="1">Cell outer membrane</location>
    </subcellularLocation>
</comment>
<dbReference type="InterPro" id="IPR006664">
    <property type="entry name" value="OMP_bac"/>
</dbReference>
<dbReference type="EMBL" id="CP061801">
    <property type="protein sequence ID" value="QPK02581.1"/>
    <property type="molecule type" value="Genomic_DNA"/>
</dbReference>
<sequence length="302" mass="32852">MTFFKTSLFAALFTSSAFFMHSATAAENFGKAYQPVAPVGQTQAQIVYYRDASNTAGGAAHVYVDNEFHDALLPGGYTVFCLAPGKHNLGAYQNDAPEYRGKDQGYNVEMSGGQTYFVRVNHTMNAVPEARTREQAEKDLAGLREQIHVLSRASSVEACKNLPAPQFKDYTLSGDVMFRFGQSSEKGVSAQGRQAVKDLVATIKRENVELKQIQVIGHTDAIGSDRGNYVLGLKRAQTIRTMLAENGLPARLMTATSVGSNEPVVNDCAASSKRERVSCYSPNRRVVVRVSGDQNVVAPAQK</sequence>
<dbReference type="PANTHER" id="PTHR30329">
    <property type="entry name" value="STATOR ELEMENT OF FLAGELLAR MOTOR COMPLEX"/>
    <property type="match status" value="1"/>
</dbReference>
<evidence type="ECO:0000256" key="5">
    <source>
        <dbReference type="SAM" id="SignalP"/>
    </source>
</evidence>